<dbReference type="EMBL" id="GGFJ01014199">
    <property type="protein sequence ID" value="MBW63340.1"/>
    <property type="molecule type" value="Transcribed_RNA"/>
</dbReference>
<reference evidence="2" key="1">
    <citation type="submission" date="2018-01" db="EMBL/GenBank/DDBJ databases">
        <title>An insight into the sialome of Amazonian anophelines.</title>
        <authorList>
            <person name="Ribeiro J.M."/>
            <person name="Scarpassa V."/>
            <person name="Calvo E."/>
        </authorList>
    </citation>
    <scope>NUCLEOTIDE SEQUENCE</scope>
    <source>
        <tissue evidence="2">Salivary glands</tissue>
    </source>
</reference>
<organism evidence="2">
    <name type="scientific">Anopheles marajoara</name>
    <dbReference type="NCBI Taxonomy" id="58244"/>
    <lineage>
        <taxon>Eukaryota</taxon>
        <taxon>Metazoa</taxon>
        <taxon>Ecdysozoa</taxon>
        <taxon>Arthropoda</taxon>
        <taxon>Hexapoda</taxon>
        <taxon>Insecta</taxon>
        <taxon>Pterygota</taxon>
        <taxon>Neoptera</taxon>
        <taxon>Endopterygota</taxon>
        <taxon>Diptera</taxon>
        <taxon>Nematocera</taxon>
        <taxon>Culicoidea</taxon>
        <taxon>Culicidae</taxon>
        <taxon>Anophelinae</taxon>
        <taxon>Anopheles</taxon>
    </lineage>
</organism>
<feature type="signal peptide" evidence="1">
    <location>
        <begin position="1"/>
        <end position="24"/>
    </location>
</feature>
<protein>
    <submittedName>
        <fullName evidence="2">Putative secreted protein</fullName>
    </submittedName>
</protein>
<dbReference type="AlphaFoldDB" id="A0A2M4CDE2"/>
<evidence type="ECO:0000313" key="2">
    <source>
        <dbReference type="EMBL" id="MBW63340.1"/>
    </source>
</evidence>
<keyword evidence="1" id="KW-0732">Signal</keyword>
<name>A0A2M4CDE2_9DIPT</name>
<proteinExistence type="predicted"/>
<evidence type="ECO:0000256" key="1">
    <source>
        <dbReference type="SAM" id="SignalP"/>
    </source>
</evidence>
<sequence length="73" mass="8396">MTWSSRSVSRLLLRYCVVWSSVKAFCFLDLAHDDRKRDIRANERTSGHVIITPSLKVRVYGTARPGLWATSKE</sequence>
<accession>A0A2M4CDE2</accession>
<feature type="chain" id="PRO_5014759868" evidence="1">
    <location>
        <begin position="25"/>
        <end position="73"/>
    </location>
</feature>